<evidence type="ECO:0000313" key="4">
    <source>
        <dbReference type="EMBL" id="PZX38128.1"/>
    </source>
</evidence>
<dbReference type="PROSITE" id="PS00194">
    <property type="entry name" value="THIOREDOXIN_1"/>
    <property type="match status" value="1"/>
</dbReference>
<dbReference type="SUPFAM" id="SSF52833">
    <property type="entry name" value="Thioredoxin-like"/>
    <property type="match status" value="1"/>
</dbReference>
<evidence type="ECO:0000313" key="5">
    <source>
        <dbReference type="Proteomes" id="UP000248584"/>
    </source>
</evidence>
<organism evidence="4 5">
    <name type="scientific">Nonlabens dokdonensis</name>
    <dbReference type="NCBI Taxonomy" id="328515"/>
    <lineage>
        <taxon>Bacteria</taxon>
        <taxon>Pseudomonadati</taxon>
        <taxon>Bacteroidota</taxon>
        <taxon>Flavobacteriia</taxon>
        <taxon>Flavobacteriales</taxon>
        <taxon>Flavobacteriaceae</taxon>
        <taxon>Nonlabens</taxon>
    </lineage>
</organism>
<proteinExistence type="predicted"/>
<evidence type="ECO:0000256" key="1">
    <source>
        <dbReference type="ARBA" id="ARBA00023284"/>
    </source>
</evidence>
<feature type="signal peptide" evidence="2">
    <location>
        <begin position="1"/>
        <end position="20"/>
    </location>
</feature>
<sequence>MRKFTLLFALLIGSSTVANAQETVEVLMEDALNEAAESNKHVLVKFEASWCGWCHRMTRQIKDQKVSTYFSDNYVVLPIVVFENGDKVKLENPGSRELIAKYKGANAGLPFWVILDATGKIVTDSFNEKAQNLGCPASKEEVAVFIEKLKATSEMTEKDVKNVKLVFTDK</sequence>
<dbReference type="PROSITE" id="PS51352">
    <property type="entry name" value="THIOREDOXIN_2"/>
    <property type="match status" value="1"/>
</dbReference>
<keyword evidence="1" id="KW-0676">Redox-active center</keyword>
<dbReference type="InterPro" id="IPR017937">
    <property type="entry name" value="Thioredoxin_CS"/>
</dbReference>
<dbReference type="RefSeq" id="WP_015363871.1">
    <property type="nucleotide sequence ID" value="NZ_QKZR01000005.1"/>
</dbReference>
<evidence type="ECO:0000259" key="3">
    <source>
        <dbReference type="PROSITE" id="PS51352"/>
    </source>
</evidence>
<evidence type="ECO:0000256" key="2">
    <source>
        <dbReference type="SAM" id="SignalP"/>
    </source>
</evidence>
<dbReference type="Pfam" id="PF13899">
    <property type="entry name" value="Thioredoxin_7"/>
    <property type="match status" value="1"/>
</dbReference>
<name>A0ABX5PVD4_9FLAO</name>
<feature type="domain" description="Thioredoxin" evidence="3">
    <location>
        <begin position="10"/>
        <end position="151"/>
    </location>
</feature>
<comment type="caution">
    <text evidence="4">The sequence shown here is derived from an EMBL/GenBank/DDBJ whole genome shotgun (WGS) entry which is preliminary data.</text>
</comment>
<protein>
    <submittedName>
        <fullName evidence="4">Thioredoxin-like protein</fullName>
    </submittedName>
</protein>
<dbReference type="EMBL" id="QKZR01000005">
    <property type="protein sequence ID" value="PZX38128.1"/>
    <property type="molecule type" value="Genomic_DNA"/>
</dbReference>
<reference evidence="4 5" key="1">
    <citation type="submission" date="2018-06" db="EMBL/GenBank/DDBJ databases">
        <title>Genomic Encyclopedia of Archaeal and Bacterial Type Strains, Phase II (KMG-II): from individual species to whole genera.</title>
        <authorList>
            <person name="Goeker M."/>
        </authorList>
    </citation>
    <scope>NUCLEOTIDE SEQUENCE [LARGE SCALE GENOMIC DNA]</scope>
    <source>
        <strain evidence="4 5">DSM 17205</strain>
    </source>
</reference>
<dbReference type="InterPro" id="IPR036249">
    <property type="entry name" value="Thioredoxin-like_sf"/>
</dbReference>
<dbReference type="Gene3D" id="3.40.30.10">
    <property type="entry name" value="Glutaredoxin"/>
    <property type="match status" value="1"/>
</dbReference>
<accession>A0ABX5PVD4</accession>
<keyword evidence="2" id="KW-0732">Signal</keyword>
<dbReference type="InterPro" id="IPR013766">
    <property type="entry name" value="Thioredoxin_domain"/>
</dbReference>
<dbReference type="Proteomes" id="UP000248584">
    <property type="component" value="Unassembled WGS sequence"/>
</dbReference>
<keyword evidence="5" id="KW-1185">Reference proteome</keyword>
<feature type="chain" id="PRO_5046286264" evidence="2">
    <location>
        <begin position="21"/>
        <end position="170"/>
    </location>
</feature>
<gene>
    <name evidence="4" type="ORF">LX97_02709</name>
</gene>